<keyword evidence="6" id="KW-0966">Cell projection</keyword>
<dbReference type="KEGG" id="bbev:BBEV_1338"/>
<dbReference type="PANTHER" id="PTHR34773">
    <property type="entry name" value="FLAGELLAR SECRETION CHAPERONE FLIS"/>
    <property type="match status" value="1"/>
</dbReference>
<dbReference type="InterPro" id="IPR003713">
    <property type="entry name" value="FliS"/>
</dbReference>
<protein>
    <submittedName>
        <fullName evidence="6">Flagellar biosynthesis protein fliS</fullName>
    </submittedName>
</protein>
<dbReference type="Pfam" id="PF02561">
    <property type="entry name" value="FliS"/>
    <property type="match status" value="1"/>
</dbReference>
<evidence type="ECO:0000313" key="7">
    <source>
        <dbReference type="Proteomes" id="UP000094463"/>
    </source>
</evidence>
<dbReference type="AlphaFoldDB" id="A0A1D7QUK9"/>
<proteinExistence type="inferred from homology"/>
<evidence type="ECO:0000256" key="1">
    <source>
        <dbReference type="ARBA" id="ARBA00004514"/>
    </source>
</evidence>
<keyword evidence="4" id="KW-1005">Bacterial flagellum biogenesis</keyword>
<dbReference type="Proteomes" id="UP000094463">
    <property type="component" value="Chromosome"/>
</dbReference>
<dbReference type="InterPro" id="IPR036584">
    <property type="entry name" value="FliS_sf"/>
</dbReference>
<dbReference type="GO" id="GO:0044780">
    <property type="term" value="P:bacterial-type flagellum assembly"/>
    <property type="evidence" value="ECO:0007669"/>
    <property type="project" value="InterPro"/>
</dbReference>
<dbReference type="GO" id="GO:0071973">
    <property type="term" value="P:bacterial-type flagellum-dependent cell motility"/>
    <property type="evidence" value="ECO:0007669"/>
    <property type="project" value="TreeGrafter"/>
</dbReference>
<comment type="similarity">
    <text evidence="2">Belongs to the FliS family.</text>
</comment>
<evidence type="ECO:0000313" key="6">
    <source>
        <dbReference type="EMBL" id="AOM82701.1"/>
    </source>
</evidence>
<keyword evidence="7" id="KW-1185">Reference proteome</keyword>
<dbReference type="CDD" id="cd16098">
    <property type="entry name" value="FliS"/>
    <property type="match status" value="1"/>
</dbReference>
<dbReference type="EMBL" id="CP012502">
    <property type="protein sequence ID" value="AOM82701.1"/>
    <property type="molecule type" value="Genomic_DNA"/>
</dbReference>
<keyword evidence="6" id="KW-0969">Cilium</keyword>
<evidence type="ECO:0000256" key="5">
    <source>
        <dbReference type="ARBA" id="ARBA00023186"/>
    </source>
</evidence>
<reference evidence="6 7" key="1">
    <citation type="submission" date="2015-08" db="EMBL/GenBank/DDBJ databases">
        <title>The complete genome sequence of Bacillus beveridgei MLTeJB.</title>
        <authorList>
            <person name="Hanson T.E."/>
            <person name="Mesa C."/>
            <person name="Basesman S.M."/>
            <person name="Oremland R.S."/>
        </authorList>
    </citation>
    <scope>NUCLEOTIDE SEQUENCE [LARGE SCALE GENOMIC DNA]</scope>
    <source>
        <strain evidence="6 7">MLTeJB</strain>
    </source>
</reference>
<gene>
    <name evidence="6" type="ORF">BBEV_1338</name>
</gene>
<evidence type="ECO:0000256" key="4">
    <source>
        <dbReference type="ARBA" id="ARBA00022795"/>
    </source>
</evidence>
<organism evidence="6 7">
    <name type="scientific">Salisediminibacterium beveridgei</name>
    <dbReference type="NCBI Taxonomy" id="632773"/>
    <lineage>
        <taxon>Bacteria</taxon>
        <taxon>Bacillati</taxon>
        <taxon>Bacillota</taxon>
        <taxon>Bacilli</taxon>
        <taxon>Bacillales</taxon>
        <taxon>Bacillaceae</taxon>
        <taxon>Salisediminibacterium</taxon>
    </lineage>
</organism>
<dbReference type="GO" id="GO:0005829">
    <property type="term" value="C:cytosol"/>
    <property type="evidence" value="ECO:0007669"/>
    <property type="project" value="UniProtKB-SubCell"/>
</dbReference>
<name>A0A1D7QUK9_9BACI</name>
<dbReference type="OrthoDB" id="9792010at2"/>
<accession>A0A1D7QUK9</accession>
<dbReference type="SUPFAM" id="SSF101116">
    <property type="entry name" value="Flagellar export chaperone FliS"/>
    <property type="match status" value="1"/>
</dbReference>
<evidence type="ECO:0000256" key="2">
    <source>
        <dbReference type="ARBA" id="ARBA00008787"/>
    </source>
</evidence>
<dbReference type="PATRIC" id="fig|632773.3.peg.1413"/>
<comment type="subcellular location">
    <subcellularLocation>
        <location evidence="1">Cytoplasm</location>
        <location evidence="1">Cytosol</location>
    </subcellularLocation>
</comment>
<keyword evidence="3" id="KW-0963">Cytoplasm</keyword>
<dbReference type="PANTHER" id="PTHR34773:SF1">
    <property type="entry name" value="FLAGELLAR SECRETION CHAPERONE FLIS"/>
    <property type="match status" value="1"/>
</dbReference>
<dbReference type="RefSeq" id="WP_084007269.1">
    <property type="nucleotide sequence ID" value="NZ_CP012502.1"/>
</dbReference>
<dbReference type="Gene3D" id="1.20.120.340">
    <property type="entry name" value="Flagellar protein FliS"/>
    <property type="match status" value="1"/>
</dbReference>
<evidence type="ECO:0000256" key="3">
    <source>
        <dbReference type="ARBA" id="ARBA00022490"/>
    </source>
</evidence>
<sequence>MITNDALHKKTPQELTTLLYEALLDNLEEGKSAIETKDFMIANEKLQKATDILHRLGGGLNYEAGIISDQLDALYNYAADLVVTANYEKNSEKLRLAIEAITPIVEAWQTALKTNQDKQPRMMKQKANAYEQSAIYE</sequence>
<dbReference type="STRING" id="632773.BBEV_1338"/>
<keyword evidence="5" id="KW-0143">Chaperone</keyword>
<dbReference type="NCBIfam" id="TIGR00208">
    <property type="entry name" value="fliS"/>
    <property type="match status" value="1"/>
</dbReference>
<keyword evidence="6" id="KW-0282">Flagellum</keyword>